<dbReference type="KEGG" id="dee:HQN60_11140"/>
<dbReference type="PANTHER" id="PTHR43792">
    <property type="entry name" value="GNAT FAMILY, PUTATIVE (AFU_ORTHOLOGUE AFUA_3G00765)-RELATED-RELATED"/>
    <property type="match status" value="1"/>
</dbReference>
<dbReference type="InterPro" id="IPR051531">
    <property type="entry name" value="N-acetyltransferase"/>
</dbReference>
<dbReference type="InterPro" id="IPR016181">
    <property type="entry name" value="Acyl_CoA_acyltransferase"/>
</dbReference>
<reference evidence="2 3" key="1">
    <citation type="submission" date="2020-05" db="EMBL/GenBank/DDBJ databases">
        <title>Complete genome sequence of Deefgea sp. D17.</title>
        <authorList>
            <person name="Bae J.-W."/>
            <person name="Han J.E."/>
        </authorList>
    </citation>
    <scope>NUCLEOTIDE SEQUENCE [LARGE SCALE GENOMIC DNA]</scope>
    <source>
        <strain evidence="2 3">D17</strain>
    </source>
</reference>
<evidence type="ECO:0000313" key="2">
    <source>
        <dbReference type="EMBL" id="QKJ67211.1"/>
    </source>
</evidence>
<accession>A0A6M8SRC1</accession>
<dbReference type="Gene3D" id="2.160.20.80">
    <property type="entry name" value="E3 ubiquitin-protein ligase SopA"/>
    <property type="match status" value="1"/>
</dbReference>
<evidence type="ECO:0000313" key="3">
    <source>
        <dbReference type="Proteomes" id="UP000504844"/>
    </source>
</evidence>
<dbReference type="PROSITE" id="PS51186">
    <property type="entry name" value="GNAT"/>
    <property type="match status" value="2"/>
</dbReference>
<dbReference type="Pfam" id="PF13302">
    <property type="entry name" value="Acetyltransf_3"/>
    <property type="match status" value="1"/>
</dbReference>
<dbReference type="Pfam" id="PF00583">
    <property type="entry name" value="Acetyltransf_1"/>
    <property type="match status" value="1"/>
</dbReference>
<sequence>MQTSLSTARLVLRTFTGNDFTALRALTQQAEIIDILPDWAMSDAQLRDYLAAWQQFYLTEHEPISEWLYAITLAKSNELIGWVGIWPKDGLQSSFPEVAYAISREYRQCGLTTEAVAAATQAFFACSNTAALVAIVKDWNIGSRRVVEKVGFLPRGKTTVPRGNTIVPHDKTTVPDEGEFDFFILPRPNLASTAAIQLRAATTDDAEQLAAIQRAAYLAHARRCGPWSSDSDSAGSGGYDCPHKMAYAIATSHYFAIEVAGVCVGGIAYLGPIAGQAYVEYLHVDPAFGRQGIATQALAQLEGLVPQANSWSLSTSAHSKDNERFYVQCGYQVADRDDNCVTFIRHLRHNPSKPQHHIGLNLNANDWNDCAIADATFFSSNLNGSRFIDTCMQDAQLHNVNLTRLSIGDARLGGVKIGHASWGGAHLHDLARGWHGDNEPVTIERCDLAGAQIRDCDLRQAQIHSKQLEGLQINGVAYAELLAAWQRSQKT</sequence>
<evidence type="ECO:0000259" key="1">
    <source>
        <dbReference type="PROSITE" id="PS51186"/>
    </source>
</evidence>
<keyword evidence="3" id="KW-1185">Reference proteome</keyword>
<dbReference type="GO" id="GO:0016747">
    <property type="term" value="F:acyltransferase activity, transferring groups other than amino-acyl groups"/>
    <property type="evidence" value="ECO:0007669"/>
    <property type="project" value="InterPro"/>
</dbReference>
<dbReference type="PANTHER" id="PTHR43792:SF16">
    <property type="entry name" value="N-ACETYLTRANSFERASE DOMAIN-CONTAINING PROTEIN"/>
    <property type="match status" value="1"/>
</dbReference>
<dbReference type="EMBL" id="CP054143">
    <property type="protein sequence ID" value="QKJ67211.1"/>
    <property type="molecule type" value="Genomic_DNA"/>
</dbReference>
<dbReference type="AlphaFoldDB" id="A0A6M8SRC1"/>
<feature type="domain" description="N-acetyltransferase" evidence="1">
    <location>
        <begin position="196"/>
        <end position="354"/>
    </location>
</feature>
<dbReference type="InterPro" id="IPR001646">
    <property type="entry name" value="5peptide_repeat"/>
</dbReference>
<dbReference type="InterPro" id="IPR000182">
    <property type="entry name" value="GNAT_dom"/>
</dbReference>
<keyword evidence="2" id="KW-0808">Transferase</keyword>
<dbReference type="RefSeq" id="WP_173533714.1">
    <property type="nucleotide sequence ID" value="NZ_CP054143.1"/>
</dbReference>
<organism evidence="2 3">
    <name type="scientific">Deefgea piscis</name>
    <dbReference type="NCBI Taxonomy" id="2739061"/>
    <lineage>
        <taxon>Bacteria</taxon>
        <taxon>Pseudomonadati</taxon>
        <taxon>Pseudomonadota</taxon>
        <taxon>Betaproteobacteria</taxon>
        <taxon>Neisseriales</taxon>
        <taxon>Chitinibacteraceae</taxon>
        <taxon>Deefgea</taxon>
    </lineage>
</organism>
<dbReference type="CDD" id="cd04301">
    <property type="entry name" value="NAT_SF"/>
    <property type="match status" value="1"/>
</dbReference>
<proteinExistence type="predicted"/>
<protein>
    <submittedName>
        <fullName evidence="2">GNAT family N-acetyltransferase</fullName>
    </submittedName>
</protein>
<gene>
    <name evidence="2" type="ORF">HQN60_11140</name>
</gene>
<dbReference type="Gene3D" id="3.40.630.30">
    <property type="match status" value="2"/>
</dbReference>
<dbReference type="SUPFAM" id="SSF55729">
    <property type="entry name" value="Acyl-CoA N-acyltransferases (Nat)"/>
    <property type="match status" value="2"/>
</dbReference>
<dbReference type="Pfam" id="PF00805">
    <property type="entry name" value="Pentapeptide"/>
    <property type="match status" value="1"/>
</dbReference>
<name>A0A6M8SRC1_9NEIS</name>
<feature type="domain" description="N-acetyltransferase" evidence="1">
    <location>
        <begin position="10"/>
        <end position="173"/>
    </location>
</feature>
<dbReference type="Proteomes" id="UP000504844">
    <property type="component" value="Chromosome"/>
</dbReference>
<dbReference type="SUPFAM" id="SSF141571">
    <property type="entry name" value="Pentapeptide repeat-like"/>
    <property type="match status" value="1"/>
</dbReference>